<comment type="subcellular location">
    <subcellularLocation>
        <location evidence="9">Cytoplasm</location>
    </subcellularLocation>
</comment>
<dbReference type="EC" id="2.7.4.8" evidence="2 9"/>
<evidence type="ECO:0000256" key="2">
    <source>
        <dbReference type="ARBA" id="ARBA00012961"/>
    </source>
</evidence>
<reference evidence="11 12" key="1">
    <citation type="submission" date="2018-06" db="EMBL/GenBank/DDBJ databases">
        <title>Complete genome of Desulfovibrio indonesiensis P37SLT.</title>
        <authorList>
            <person name="Crispim J.S."/>
            <person name="Vidigal P.M.P."/>
            <person name="Silva L.C.F."/>
            <person name="Laguardia C.N."/>
            <person name="Araujo L.C."/>
            <person name="Dias R.S."/>
            <person name="Sousa M.P."/>
            <person name="Paula S.O."/>
            <person name="Silva C."/>
        </authorList>
    </citation>
    <scope>NUCLEOTIDE SEQUENCE [LARGE SCALE GENOMIC DNA]</scope>
    <source>
        <strain evidence="11 12">P37SLT</strain>
    </source>
</reference>
<keyword evidence="6 9" id="KW-0418">Kinase</keyword>
<dbReference type="PROSITE" id="PS50052">
    <property type="entry name" value="GUANYLATE_KINASE_2"/>
    <property type="match status" value="1"/>
</dbReference>
<evidence type="ECO:0000256" key="7">
    <source>
        <dbReference type="ARBA" id="ARBA00022840"/>
    </source>
</evidence>
<dbReference type="Pfam" id="PF00625">
    <property type="entry name" value="Guanylate_kin"/>
    <property type="match status" value="1"/>
</dbReference>
<name>A0A7M3MGR2_9BACT</name>
<feature type="domain" description="Guanylate kinase-like" evidence="10">
    <location>
        <begin position="7"/>
        <end position="184"/>
    </location>
</feature>
<protein>
    <recommendedName>
        <fullName evidence="3 9">Guanylate kinase</fullName>
        <ecNumber evidence="2 9">2.7.4.8</ecNumber>
    </recommendedName>
    <alternativeName>
        <fullName evidence="8 9">GMP kinase</fullName>
    </alternativeName>
</protein>
<keyword evidence="5 9" id="KW-0547">Nucleotide-binding</keyword>
<comment type="catalytic activity">
    <reaction evidence="9">
        <text>GMP + ATP = GDP + ADP</text>
        <dbReference type="Rhea" id="RHEA:20780"/>
        <dbReference type="ChEBI" id="CHEBI:30616"/>
        <dbReference type="ChEBI" id="CHEBI:58115"/>
        <dbReference type="ChEBI" id="CHEBI:58189"/>
        <dbReference type="ChEBI" id="CHEBI:456216"/>
        <dbReference type="EC" id="2.7.4.8"/>
    </reaction>
</comment>
<dbReference type="OrthoDB" id="9808150at2"/>
<evidence type="ECO:0000256" key="3">
    <source>
        <dbReference type="ARBA" id="ARBA00016296"/>
    </source>
</evidence>
<dbReference type="InterPro" id="IPR020590">
    <property type="entry name" value="Guanylate_kinase_CS"/>
</dbReference>
<dbReference type="PANTHER" id="PTHR23117:SF13">
    <property type="entry name" value="GUANYLATE KINASE"/>
    <property type="match status" value="1"/>
</dbReference>
<dbReference type="GO" id="GO:0005829">
    <property type="term" value="C:cytosol"/>
    <property type="evidence" value="ECO:0007669"/>
    <property type="project" value="TreeGrafter"/>
</dbReference>
<dbReference type="HAMAP" id="MF_00328">
    <property type="entry name" value="Guanylate_kinase"/>
    <property type="match status" value="1"/>
</dbReference>
<dbReference type="Gene3D" id="3.30.63.10">
    <property type="entry name" value="Guanylate Kinase phosphate binding domain"/>
    <property type="match status" value="1"/>
</dbReference>
<dbReference type="GO" id="GO:0005524">
    <property type="term" value="F:ATP binding"/>
    <property type="evidence" value="ECO:0007669"/>
    <property type="project" value="UniProtKB-UniRule"/>
</dbReference>
<evidence type="ECO:0000256" key="1">
    <source>
        <dbReference type="ARBA" id="ARBA00005790"/>
    </source>
</evidence>
<proteinExistence type="inferred from homology"/>
<dbReference type="InterPro" id="IPR017665">
    <property type="entry name" value="Guanylate_kinase"/>
</dbReference>
<dbReference type="FunFam" id="3.30.63.10:FF:000002">
    <property type="entry name" value="Guanylate kinase 1"/>
    <property type="match status" value="1"/>
</dbReference>
<dbReference type="InterPro" id="IPR008144">
    <property type="entry name" value="Guanylate_kin-like_dom"/>
</dbReference>
<feature type="binding site" evidence="9">
    <location>
        <begin position="14"/>
        <end position="21"/>
    </location>
    <ligand>
        <name>ATP</name>
        <dbReference type="ChEBI" id="CHEBI:30616"/>
    </ligand>
</feature>
<dbReference type="SMART" id="SM00072">
    <property type="entry name" value="GuKc"/>
    <property type="match status" value="1"/>
</dbReference>
<evidence type="ECO:0000256" key="4">
    <source>
        <dbReference type="ARBA" id="ARBA00022679"/>
    </source>
</evidence>
<keyword evidence="7 9" id="KW-0067">ATP-binding</keyword>
<evidence type="ECO:0000256" key="8">
    <source>
        <dbReference type="ARBA" id="ARBA00030128"/>
    </source>
</evidence>
<dbReference type="RefSeq" id="WP_144301923.1">
    <property type="nucleotide sequence ID" value="NZ_QMIE01000003.1"/>
</dbReference>
<evidence type="ECO:0000256" key="6">
    <source>
        <dbReference type="ARBA" id="ARBA00022777"/>
    </source>
</evidence>
<comment type="caution">
    <text evidence="11">The sequence shown here is derived from an EMBL/GenBank/DDBJ whole genome shotgun (WGS) entry which is preliminary data.</text>
</comment>
<evidence type="ECO:0000313" key="12">
    <source>
        <dbReference type="Proteomes" id="UP000448292"/>
    </source>
</evidence>
<dbReference type="Proteomes" id="UP000448292">
    <property type="component" value="Unassembled WGS sequence"/>
</dbReference>
<dbReference type="PROSITE" id="PS00856">
    <property type="entry name" value="GUANYLATE_KINASE_1"/>
    <property type="match status" value="1"/>
</dbReference>
<evidence type="ECO:0000256" key="5">
    <source>
        <dbReference type="ARBA" id="ARBA00022741"/>
    </source>
</evidence>
<dbReference type="InterPro" id="IPR027417">
    <property type="entry name" value="P-loop_NTPase"/>
</dbReference>
<gene>
    <name evidence="9" type="primary">gmk</name>
    <name evidence="11" type="ORF">DPQ33_04095</name>
</gene>
<organism evidence="11 12">
    <name type="scientific">Oceanidesulfovibrio indonesiensis</name>
    <dbReference type="NCBI Taxonomy" id="54767"/>
    <lineage>
        <taxon>Bacteria</taxon>
        <taxon>Pseudomonadati</taxon>
        <taxon>Thermodesulfobacteriota</taxon>
        <taxon>Desulfovibrionia</taxon>
        <taxon>Desulfovibrionales</taxon>
        <taxon>Desulfovibrionaceae</taxon>
        <taxon>Oceanidesulfovibrio</taxon>
    </lineage>
</organism>
<dbReference type="NCBIfam" id="TIGR03263">
    <property type="entry name" value="guanyl_kin"/>
    <property type="match status" value="1"/>
</dbReference>
<sequence length="207" mass="23055">MNTTRPGIALILSAPSGAGKTTLVKRLTGDFDRFAYSVSYTTRAPREGEQDGVDYHFVSMNRFEKLAGEGFFAEWARVHDNCYGTPMSSVVANLQQGRDVLFDIDVQGALSLKQWLAGAYVFILPPSRDALVERLTGRGKDSDEIVATRMHNAAGEIAMAREFDYLVVNDDLDTAYDQLRAVYLAQGQRRGVHVGLVDELLDQWKME</sequence>
<dbReference type="GO" id="GO:0004385">
    <property type="term" value="F:GMP kinase activity"/>
    <property type="evidence" value="ECO:0007669"/>
    <property type="project" value="UniProtKB-UniRule"/>
</dbReference>
<dbReference type="InterPro" id="IPR008145">
    <property type="entry name" value="GK/Ca_channel_bsu"/>
</dbReference>
<comment type="similarity">
    <text evidence="1 9">Belongs to the guanylate kinase family.</text>
</comment>
<dbReference type="Gene3D" id="3.40.50.300">
    <property type="entry name" value="P-loop containing nucleotide triphosphate hydrolases"/>
    <property type="match status" value="1"/>
</dbReference>
<evidence type="ECO:0000256" key="9">
    <source>
        <dbReference type="HAMAP-Rule" id="MF_00328"/>
    </source>
</evidence>
<dbReference type="PANTHER" id="PTHR23117">
    <property type="entry name" value="GUANYLATE KINASE-RELATED"/>
    <property type="match status" value="1"/>
</dbReference>
<keyword evidence="9" id="KW-0963">Cytoplasm</keyword>
<dbReference type="EMBL" id="QMIE01000003">
    <property type="protein sequence ID" value="TVM18667.1"/>
    <property type="molecule type" value="Genomic_DNA"/>
</dbReference>
<dbReference type="SUPFAM" id="SSF52540">
    <property type="entry name" value="P-loop containing nucleoside triphosphate hydrolases"/>
    <property type="match status" value="1"/>
</dbReference>
<dbReference type="AlphaFoldDB" id="A0A7M3MGR2"/>
<comment type="function">
    <text evidence="9">Essential for recycling GMP and indirectly, cGMP.</text>
</comment>
<keyword evidence="12" id="KW-1185">Reference proteome</keyword>
<accession>A0A7M3MGR2</accession>
<evidence type="ECO:0000313" key="11">
    <source>
        <dbReference type="EMBL" id="TVM18667.1"/>
    </source>
</evidence>
<keyword evidence="4 9" id="KW-0808">Transferase</keyword>
<dbReference type="CDD" id="cd00071">
    <property type="entry name" value="GMPK"/>
    <property type="match status" value="1"/>
</dbReference>
<evidence type="ECO:0000259" key="10">
    <source>
        <dbReference type="PROSITE" id="PS50052"/>
    </source>
</evidence>